<proteinExistence type="predicted"/>
<dbReference type="GO" id="GO:0003677">
    <property type="term" value="F:DNA binding"/>
    <property type="evidence" value="ECO:0007669"/>
    <property type="project" value="InterPro"/>
</dbReference>
<dbReference type="InterPro" id="IPR013762">
    <property type="entry name" value="Integrase-like_cat_sf"/>
</dbReference>
<dbReference type="GO" id="GO:0015074">
    <property type="term" value="P:DNA integration"/>
    <property type="evidence" value="ECO:0007669"/>
    <property type="project" value="InterPro"/>
</dbReference>
<dbReference type="EMBL" id="JACDUR010000006">
    <property type="protein sequence ID" value="MBA2894379.1"/>
    <property type="molecule type" value="Genomic_DNA"/>
</dbReference>
<name>A0A7W0CND6_9ACTN</name>
<organism evidence="1 2">
    <name type="scientific">Nonomuraea soli</name>
    <dbReference type="NCBI Taxonomy" id="1032476"/>
    <lineage>
        <taxon>Bacteria</taxon>
        <taxon>Bacillati</taxon>
        <taxon>Actinomycetota</taxon>
        <taxon>Actinomycetes</taxon>
        <taxon>Streptosporangiales</taxon>
        <taxon>Streptosporangiaceae</taxon>
        <taxon>Nonomuraea</taxon>
    </lineage>
</organism>
<protein>
    <submittedName>
        <fullName evidence="1">Integrase</fullName>
    </submittedName>
</protein>
<reference evidence="1 2" key="1">
    <citation type="submission" date="2020-07" db="EMBL/GenBank/DDBJ databases">
        <title>Genomic Encyclopedia of Type Strains, Phase IV (KMG-IV): sequencing the most valuable type-strain genomes for metagenomic binning, comparative biology and taxonomic classification.</title>
        <authorList>
            <person name="Goeker M."/>
        </authorList>
    </citation>
    <scope>NUCLEOTIDE SEQUENCE [LARGE SCALE GENOMIC DNA]</scope>
    <source>
        <strain evidence="1 2">DSM 45533</strain>
    </source>
</reference>
<evidence type="ECO:0000313" key="2">
    <source>
        <dbReference type="Proteomes" id="UP000530928"/>
    </source>
</evidence>
<dbReference type="Proteomes" id="UP000530928">
    <property type="component" value="Unassembled WGS sequence"/>
</dbReference>
<dbReference type="RefSeq" id="WP_220134134.1">
    <property type="nucleotide sequence ID" value="NZ_BAABAM010000004.1"/>
</dbReference>
<dbReference type="GO" id="GO:0006310">
    <property type="term" value="P:DNA recombination"/>
    <property type="evidence" value="ECO:0007669"/>
    <property type="project" value="InterPro"/>
</dbReference>
<dbReference type="AlphaFoldDB" id="A0A7W0CND6"/>
<gene>
    <name evidence="1" type="ORF">HNR30_005751</name>
</gene>
<comment type="caution">
    <text evidence="1">The sequence shown here is derived from an EMBL/GenBank/DDBJ whole genome shotgun (WGS) entry which is preliminary data.</text>
</comment>
<keyword evidence="2" id="KW-1185">Reference proteome</keyword>
<sequence length="89" mass="9812">MTRLTSSFRTALRHNLIRRASFNANIQADAGRDVPRPASQVREISEVPRWLGHESITTTVDLYGHLVPEASSRAREALDKAFGSAPSVP</sequence>
<accession>A0A7W0CND6</accession>
<dbReference type="Gene3D" id="1.10.443.10">
    <property type="entry name" value="Intergrase catalytic core"/>
    <property type="match status" value="1"/>
</dbReference>
<evidence type="ECO:0000313" key="1">
    <source>
        <dbReference type="EMBL" id="MBA2894379.1"/>
    </source>
</evidence>